<name>A6J2M3_RAT</name>
<evidence type="ECO:0000313" key="2">
    <source>
        <dbReference type="Proteomes" id="UP000234681"/>
    </source>
</evidence>
<protein>
    <submittedName>
        <fullName evidence="1">RCG62911</fullName>
    </submittedName>
</protein>
<dbReference type="EMBL" id="CH473974">
    <property type="protein sequence ID" value="EDL76155.1"/>
    <property type="molecule type" value="Genomic_DNA"/>
</dbReference>
<proteinExistence type="predicted"/>
<sequence length="44" mass="5042">MSLPPFILQVHNPSTAILSHVRDEATLDWIHGRSICYIILQHSM</sequence>
<reference evidence="2" key="1">
    <citation type="submission" date="2005-09" db="EMBL/GenBank/DDBJ databases">
        <authorList>
            <person name="Mural R.J."/>
            <person name="Li P.W."/>
            <person name="Adams M.D."/>
            <person name="Amanatides P.G."/>
            <person name="Baden-Tillson H."/>
            <person name="Barnstead M."/>
            <person name="Chin S.H."/>
            <person name="Dew I."/>
            <person name="Evans C.A."/>
            <person name="Ferriera S."/>
            <person name="Flanigan M."/>
            <person name="Fosler C."/>
            <person name="Glodek A."/>
            <person name="Gu Z."/>
            <person name="Holt R.A."/>
            <person name="Jennings D."/>
            <person name="Kraft C.L."/>
            <person name="Lu F."/>
            <person name="Nguyen T."/>
            <person name="Nusskern D.R."/>
            <person name="Pfannkoch C.M."/>
            <person name="Sitter C."/>
            <person name="Sutton G.G."/>
            <person name="Venter J.C."/>
            <person name="Wang Z."/>
            <person name="Woodage T."/>
            <person name="Zheng X.H."/>
            <person name="Zhong F."/>
        </authorList>
    </citation>
    <scope>NUCLEOTIDE SEQUENCE [LARGE SCALE GENOMIC DNA]</scope>
    <source>
        <strain>BN</strain>
        <strain evidence="2">Sprague-Dawley</strain>
    </source>
</reference>
<evidence type="ECO:0000313" key="1">
    <source>
        <dbReference type="EMBL" id="EDL76155.1"/>
    </source>
</evidence>
<dbReference type="AlphaFoldDB" id="A6J2M3"/>
<gene>
    <name evidence="1" type="ORF">rCG_62911</name>
</gene>
<dbReference type="Proteomes" id="UP000234681">
    <property type="component" value="Chromosome 18"/>
</dbReference>
<organism evidence="1 2">
    <name type="scientific">Rattus norvegicus</name>
    <name type="common">Rat</name>
    <dbReference type="NCBI Taxonomy" id="10116"/>
    <lineage>
        <taxon>Eukaryota</taxon>
        <taxon>Metazoa</taxon>
        <taxon>Chordata</taxon>
        <taxon>Craniata</taxon>
        <taxon>Vertebrata</taxon>
        <taxon>Euteleostomi</taxon>
        <taxon>Mammalia</taxon>
        <taxon>Eutheria</taxon>
        <taxon>Euarchontoglires</taxon>
        <taxon>Glires</taxon>
        <taxon>Rodentia</taxon>
        <taxon>Myomorpha</taxon>
        <taxon>Muroidea</taxon>
        <taxon>Muridae</taxon>
        <taxon>Murinae</taxon>
        <taxon>Rattus</taxon>
    </lineage>
</organism>
<accession>A6J2M3</accession>